<accession>A0A167IIC8</accession>
<dbReference type="STRING" id="1763537.ULVI_02735"/>
<gene>
    <name evidence="1" type="ORF">ULVI_02735</name>
</gene>
<evidence type="ECO:0000313" key="2">
    <source>
        <dbReference type="Proteomes" id="UP000077013"/>
    </source>
</evidence>
<reference evidence="1 2" key="1">
    <citation type="submission" date="2016-02" db="EMBL/GenBank/DDBJ databases">
        <title>Ulvibacter sp. LPB0005, isolated from Thais luteostoma.</title>
        <authorList>
            <person name="Shin S.-K."/>
            <person name="Yi H."/>
        </authorList>
    </citation>
    <scope>NUCLEOTIDE SEQUENCE [LARGE SCALE GENOMIC DNA]</scope>
    <source>
        <strain evidence="1 2">LPB0005</strain>
    </source>
</reference>
<dbReference type="AlphaFoldDB" id="A0A167IIC8"/>
<sequence length="139" mass="15705">MAQFLDIILEIGYFSNLKNNKQMKNLITGIAFAFAMVLSIQTTTAQTKLSQDQDRPEVIAKQQTAELTEQLSLNGEQSRAVFRALVANEINYKKHVNGKKASDPTVVASKKKFDSSLDENMKKTLTKEQYESWVKMKKG</sequence>
<evidence type="ECO:0000313" key="1">
    <source>
        <dbReference type="EMBL" id="OAB79681.1"/>
    </source>
</evidence>
<organism evidence="1 2">
    <name type="scientific">Cochleicola gelatinilyticus</name>
    <dbReference type="NCBI Taxonomy" id="1763537"/>
    <lineage>
        <taxon>Bacteria</taxon>
        <taxon>Pseudomonadati</taxon>
        <taxon>Bacteroidota</taxon>
        <taxon>Flavobacteriia</taxon>
        <taxon>Flavobacteriales</taxon>
        <taxon>Flavobacteriaceae</taxon>
        <taxon>Cochleicola</taxon>
    </lineage>
</organism>
<protein>
    <recommendedName>
        <fullName evidence="3">DUF4890 domain-containing protein</fullName>
    </recommendedName>
</protein>
<dbReference type="Proteomes" id="UP000077013">
    <property type="component" value="Unassembled WGS sequence"/>
</dbReference>
<proteinExistence type="predicted"/>
<dbReference type="EMBL" id="LRXL01000026">
    <property type="protein sequence ID" value="OAB79681.1"/>
    <property type="molecule type" value="Genomic_DNA"/>
</dbReference>
<comment type="caution">
    <text evidence="1">The sequence shown here is derived from an EMBL/GenBank/DDBJ whole genome shotgun (WGS) entry which is preliminary data.</text>
</comment>
<evidence type="ECO:0008006" key="3">
    <source>
        <dbReference type="Google" id="ProtNLM"/>
    </source>
</evidence>
<keyword evidence="2" id="KW-1185">Reference proteome</keyword>
<name>A0A167IIC8_9FLAO</name>